<evidence type="ECO:0000313" key="2">
    <source>
        <dbReference type="Proteomes" id="UP000295701"/>
    </source>
</evidence>
<dbReference type="EMBL" id="SNAA01000014">
    <property type="protein sequence ID" value="TDL78066.1"/>
    <property type="molecule type" value="Genomic_DNA"/>
</dbReference>
<dbReference type="AlphaFoldDB" id="A0A4R6A9Y4"/>
<proteinExistence type="predicted"/>
<comment type="caution">
    <text evidence="1">The sequence shown here is derived from an EMBL/GenBank/DDBJ whole genome shotgun (WGS) entry which is preliminary data.</text>
</comment>
<dbReference type="RefSeq" id="WP_133397384.1">
    <property type="nucleotide sequence ID" value="NZ_SNAA01000014.1"/>
</dbReference>
<protein>
    <submittedName>
        <fullName evidence="1">Sarcosine oxidase subunit delta</fullName>
    </submittedName>
</protein>
<dbReference type="GO" id="GO:0008115">
    <property type="term" value="F:sarcosine oxidase activity"/>
    <property type="evidence" value="ECO:0007669"/>
    <property type="project" value="InterPro"/>
</dbReference>
<dbReference type="InterPro" id="IPR038561">
    <property type="entry name" value="SoxD_sf"/>
</dbReference>
<gene>
    <name evidence="1" type="ORF">E2L08_12250</name>
</gene>
<accession>A0A4R6A9Y4</accession>
<keyword evidence="2" id="KW-1185">Reference proteome</keyword>
<dbReference type="GO" id="GO:0046653">
    <property type="term" value="P:tetrahydrofolate metabolic process"/>
    <property type="evidence" value="ECO:0007669"/>
    <property type="project" value="InterPro"/>
</dbReference>
<name>A0A4R6A9Y4_9RHOB</name>
<dbReference type="OrthoDB" id="7159274at2"/>
<organism evidence="1 2">
    <name type="scientific">Palleronia sediminis</name>
    <dbReference type="NCBI Taxonomy" id="2547833"/>
    <lineage>
        <taxon>Bacteria</taxon>
        <taxon>Pseudomonadati</taxon>
        <taxon>Pseudomonadota</taxon>
        <taxon>Alphaproteobacteria</taxon>
        <taxon>Rhodobacterales</taxon>
        <taxon>Roseobacteraceae</taxon>
        <taxon>Palleronia</taxon>
    </lineage>
</organism>
<dbReference type="InterPro" id="IPR006279">
    <property type="entry name" value="SoxD"/>
</dbReference>
<reference evidence="1 2" key="1">
    <citation type="submission" date="2019-03" db="EMBL/GenBank/DDBJ databases">
        <title>Primorskyibacter sp. SS33 isolated from sediments.</title>
        <authorList>
            <person name="Xunke S."/>
        </authorList>
    </citation>
    <scope>NUCLEOTIDE SEQUENCE [LARGE SCALE GENOMIC DNA]</scope>
    <source>
        <strain evidence="1 2">SS33</strain>
    </source>
</reference>
<dbReference type="Pfam" id="PF04267">
    <property type="entry name" value="SoxD"/>
    <property type="match status" value="1"/>
</dbReference>
<sequence>MLMLRCPNCGVTADETELAPGGEAHIARAATGSDDAAFEAYMFGRENPKGVHFERWRHAMGCGKWFHAARCTVTMQVFGTYPAQTLSPPDDLLEKIDAARPGWRWRDLGAGHRHTHDHHDEER</sequence>
<dbReference type="Proteomes" id="UP000295701">
    <property type="component" value="Unassembled WGS sequence"/>
</dbReference>
<dbReference type="Gene3D" id="3.30.2270.10">
    <property type="entry name" value="Folate-binding superfamily"/>
    <property type="match status" value="1"/>
</dbReference>
<evidence type="ECO:0000313" key="1">
    <source>
        <dbReference type="EMBL" id="TDL78066.1"/>
    </source>
</evidence>